<evidence type="ECO:0000313" key="1">
    <source>
        <dbReference type="EMBL" id="SEJ70195.1"/>
    </source>
</evidence>
<dbReference type="AlphaFoldDB" id="A0A1H7B9Y1"/>
<reference evidence="2" key="1">
    <citation type="submission" date="2016-10" db="EMBL/GenBank/DDBJ databases">
        <authorList>
            <person name="Varghese N."/>
            <person name="Submissions S."/>
        </authorList>
    </citation>
    <scope>NUCLEOTIDE SEQUENCE [LARGE SCALE GENOMIC DNA]</scope>
    <source>
        <strain evidence="2">CGMCC 1.10218</strain>
    </source>
</reference>
<proteinExistence type="predicted"/>
<dbReference type="STRING" id="856736.SAMN04488058_1158"/>
<dbReference type="Proteomes" id="UP000199223">
    <property type="component" value="Unassembled WGS sequence"/>
</dbReference>
<gene>
    <name evidence="1" type="ORF">SAMN04488058_1158</name>
</gene>
<keyword evidence="2" id="KW-1185">Reference proteome</keyword>
<accession>A0A1H7B9Y1</accession>
<dbReference type="EMBL" id="FNZA01000015">
    <property type="protein sequence ID" value="SEJ70195.1"/>
    <property type="molecule type" value="Genomic_DNA"/>
</dbReference>
<organism evidence="1 2">
    <name type="scientific">Deinococcus reticulitermitis</name>
    <dbReference type="NCBI Taxonomy" id="856736"/>
    <lineage>
        <taxon>Bacteria</taxon>
        <taxon>Thermotogati</taxon>
        <taxon>Deinococcota</taxon>
        <taxon>Deinococci</taxon>
        <taxon>Deinococcales</taxon>
        <taxon>Deinococcaceae</taxon>
        <taxon>Deinococcus</taxon>
    </lineage>
</organism>
<sequence>MTTAQGRRLDVLEQTRSQRIEAHWEDLSSRALRLMTPQHAAAIHKYMSGVSTSDPVAALEQLQIWGADAAKRMNVPPLGEAGLSWWILAAESRQPLLPVASPEVVTDLERHAAQWQAVSEAADSSPAVLTAGVAALWAWWAALAQIRGA</sequence>
<protein>
    <submittedName>
        <fullName evidence="1">Uncharacterized protein</fullName>
    </submittedName>
</protein>
<name>A0A1H7B9Y1_9DEIO</name>
<evidence type="ECO:0000313" key="2">
    <source>
        <dbReference type="Proteomes" id="UP000199223"/>
    </source>
</evidence>